<dbReference type="AlphaFoldDB" id="A0A6A5K7F2"/>
<dbReference type="InterPro" id="IPR023214">
    <property type="entry name" value="HAD_sf"/>
</dbReference>
<protein>
    <recommendedName>
        <fullName evidence="3">HAD-like protein</fullName>
    </recommendedName>
</protein>
<dbReference type="EMBL" id="ML975394">
    <property type="protein sequence ID" value="KAF1830492.1"/>
    <property type="molecule type" value="Genomic_DNA"/>
</dbReference>
<dbReference type="InterPro" id="IPR044924">
    <property type="entry name" value="HAD-SF_hydro_IA_REG-2-like_cap"/>
</dbReference>
<evidence type="ECO:0008006" key="3">
    <source>
        <dbReference type="Google" id="ProtNLM"/>
    </source>
</evidence>
<reference evidence="1" key="1">
    <citation type="submission" date="2020-01" db="EMBL/GenBank/DDBJ databases">
        <authorList>
            <consortium name="DOE Joint Genome Institute"/>
            <person name="Haridas S."/>
            <person name="Albert R."/>
            <person name="Binder M."/>
            <person name="Bloem J."/>
            <person name="Labutti K."/>
            <person name="Salamov A."/>
            <person name="Andreopoulos B."/>
            <person name="Baker S.E."/>
            <person name="Barry K."/>
            <person name="Bills G."/>
            <person name="Bluhm B.H."/>
            <person name="Cannon C."/>
            <person name="Castanera R."/>
            <person name="Culley D.E."/>
            <person name="Daum C."/>
            <person name="Ezra D."/>
            <person name="Gonzalez J.B."/>
            <person name="Henrissat B."/>
            <person name="Kuo A."/>
            <person name="Liang C."/>
            <person name="Lipzen A."/>
            <person name="Lutzoni F."/>
            <person name="Magnuson J."/>
            <person name="Mondo S."/>
            <person name="Nolan M."/>
            <person name="Ohm R."/>
            <person name="Pangilinan J."/>
            <person name="Park H.-J."/>
            <person name="Ramirez L."/>
            <person name="Alfaro M."/>
            <person name="Sun H."/>
            <person name="Tritt A."/>
            <person name="Yoshinaga Y."/>
            <person name="Zwiers L.-H."/>
            <person name="Turgeon B.G."/>
            <person name="Goodwin S.B."/>
            <person name="Spatafora J.W."/>
            <person name="Crous P.W."/>
            <person name="Grigoriev I.V."/>
        </authorList>
    </citation>
    <scope>NUCLEOTIDE SEQUENCE</scope>
    <source>
        <strain evidence="1">P77</strain>
    </source>
</reference>
<sequence length="290" mass="32385">MPTPLLRTPQKRNLLLCLDAFNTLFHPRTPIPQAYAQAATRHGIPTPHPQEVAQSFKQNFAHQSTQHPNYGKATGMGLEKWWSQIIRNIFTPYLKRGQVFPEALTEELLRTWSSKEGYALYADVEPFFRRLRRVGVGSGADLQGLPWHRTVVGVITNSDARVPSILSSFGLSVGPRTNEDGAAEFREGSDISFVVLSYDVGFEKPHPQIFEAAVEMLRKELQGNEQGLTIDDFEKLYVGDDLEKDYFGAEKAGWGSVLLRREDGDKKGLGREQIKGKEVTVATSLLDLGG</sequence>
<dbReference type="InterPro" id="IPR036412">
    <property type="entry name" value="HAD-like_sf"/>
</dbReference>
<dbReference type="Gene3D" id="1.10.150.720">
    <property type="entry name" value="Haloacid dehalogenase-like hydrolase"/>
    <property type="match status" value="1"/>
</dbReference>
<dbReference type="SUPFAM" id="SSF56784">
    <property type="entry name" value="HAD-like"/>
    <property type="match status" value="1"/>
</dbReference>
<dbReference type="Gene3D" id="3.40.50.1000">
    <property type="entry name" value="HAD superfamily/HAD-like"/>
    <property type="match status" value="1"/>
</dbReference>
<dbReference type="Proteomes" id="UP000800040">
    <property type="component" value="Unassembled WGS sequence"/>
</dbReference>
<dbReference type="GO" id="GO:0005634">
    <property type="term" value="C:nucleus"/>
    <property type="evidence" value="ECO:0007669"/>
    <property type="project" value="TreeGrafter"/>
</dbReference>
<proteinExistence type="predicted"/>
<dbReference type="InterPro" id="IPR051828">
    <property type="entry name" value="HAD-like_hydrolase_domain"/>
</dbReference>
<keyword evidence="2" id="KW-1185">Reference proteome</keyword>
<name>A0A6A5K7F2_9PLEO</name>
<dbReference type="Pfam" id="PF00702">
    <property type="entry name" value="Hydrolase"/>
    <property type="match status" value="1"/>
</dbReference>
<dbReference type="PANTHER" id="PTHR46191:SF2">
    <property type="entry name" value="HALOACID DEHALOGENASE-LIKE HYDROLASE DOMAIN-CONTAINING PROTEIN 3"/>
    <property type="match status" value="1"/>
</dbReference>
<gene>
    <name evidence="1" type="ORF">BDW02DRAFT_572951</name>
</gene>
<evidence type="ECO:0000313" key="2">
    <source>
        <dbReference type="Proteomes" id="UP000800040"/>
    </source>
</evidence>
<dbReference type="PANTHER" id="PTHR46191">
    <property type="match status" value="1"/>
</dbReference>
<dbReference type="OrthoDB" id="444127at2759"/>
<organism evidence="1 2">
    <name type="scientific">Decorospora gaudefroyi</name>
    <dbReference type="NCBI Taxonomy" id="184978"/>
    <lineage>
        <taxon>Eukaryota</taxon>
        <taxon>Fungi</taxon>
        <taxon>Dikarya</taxon>
        <taxon>Ascomycota</taxon>
        <taxon>Pezizomycotina</taxon>
        <taxon>Dothideomycetes</taxon>
        <taxon>Pleosporomycetidae</taxon>
        <taxon>Pleosporales</taxon>
        <taxon>Pleosporineae</taxon>
        <taxon>Pleosporaceae</taxon>
        <taxon>Decorospora</taxon>
    </lineage>
</organism>
<evidence type="ECO:0000313" key="1">
    <source>
        <dbReference type="EMBL" id="KAF1830492.1"/>
    </source>
</evidence>
<accession>A0A6A5K7F2</accession>